<feature type="compositionally biased region" description="Pro residues" evidence="2">
    <location>
        <begin position="1354"/>
        <end position="1363"/>
    </location>
</feature>
<gene>
    <name evidence="3" type="ORF">OLEA9_A029866</name>
</gene>
<feature type="compositionally biased region" description="Low complexity" evidence="2">
    <location>
        <begin position="1303"/>
        <end position="1353"/>
    </location>
</feature>
<dbReference type="Proteomes" id="UP000594638">
    <property type="component" value="Unassembled WGS sequence"/>
</dbReference>
<feature type="compositionally biased region" description="Basic and acidic residues" evidence="2">
    <location>
        <begin position="538"/>
        <end position="547"/>
    </location>
</feature>
<feature type="coiled-coil region" evidence="1">
    <location>
        <begin position="877"/>
        <end position="965"/>
    </location>
</feature>
<accession>A0A8S0TM60</accession>
<proteinExistence type="predicted"/>
<organism evidence="3 4">
    <name type="scientific">Olea europaea subsp. europaea</name>
    <dbReference type="NCBI Taxonomy" id="158383"/>
    <lineage>
        <taxon>Eukaryota</taxon>
        <taxon>Viridiplantae</taxon>
        <taxon>Streptophyta</taxon>
        <taxon>Embryophyta</taxon>
        <taxon>Tracheophyta</taxon>
        <taxon>Spermatophyta</taxon>
        <taxon>Magnoliopsida</taxon>
        <taxon>eudicotyledons</taxon>
        <taxon>Gunneridae</taxon>
        <taxon>Pentapetalae</taxon>
        <taxon>asterids</taxon>
        <taxon>lamiids</taxon>
        <taxon>Lamiales</taxon>
        <taxon>Oleaceae</taxon>
        <taxon>Oleeae</taxon>
        <taxon>Olea</taxon>
    </lineage>
</organism>
<feature type="compositionally biased region" description="Basic residues" evidence="2">
    <location>
        <begin position="424"/>
        <end position="433"/>
    </location>
</feature>
<feature type="coiled-coil region" evidence="1">
    <location>
        <begin position="1186"/>
        <end position="1220"/>
    </location>
</feature>
<name>A0A8S0TM60_OLEEU</name>
<reference evidence="3 4" key="1">
    <citation type="submission" date="2019-12" db="EMBL/GenBank/DDBJ databases">
        <authorList>
            <person name="Alioto T."/>
            <person name="Alioto T."/>
            <person name="Gomez Garrido J."/>
        </authorList>
    </citation>
    <scope>NUCLEOTIDE SEQUENCE [LARGE SCALE GENOMIC DNA]</scope>
</reference>
<feature type="region of interest" description="Disordered" evidence="2">
    <location>
        <begin position="274"/>
        <end position="335"/>
    </location>
</feature>
<evidence type="ECO:0000256" key="1">
    <source>
        <dbReference type="SAM" id="Coils"/>
    </source>
</evidence>
<feature type="region of interest" description="Disordered" evidence="2">
    <location>
        <begin position="348"/>
        <end position="620"/>
    </location>
</feature>
<evidence type="ECO:0000313" key="4">
    <source>
        <dbReference type="Proteomes" id="UP000594638"/>
    </source>
</evidence>
<feature type="compositionally biased region" description="Basic and acidic residues" evidence="2">
    <location>
        <begin position="312"/>
        <end position="323"/>
    </location>
</feature>
<sequence>MPRLGSDGGANCDRTTPSRNLLESRVSQQTHSSAFLPRAERFARRADLLRPPKGRSTARADRGAQLPLFSVTAAEIARTINPNGHLRSSINRPTLSPFQIFCSFLLSSSSCFATDERARTTDEHAAATAVVDAAKDHRTRRISVTRASAAHLRPFPVSLSPTSRTSINLGFPVLPVHRVRRFSSELAVDYLIPHQCLARRRFLFVTVATARATEGECIIPRLTLTSPSAASLGSTELTVSGSYSHHCFDSFTMPNLTYLSFGFCAASNRKQGHTMGAKRKLRVEDQASDQEDPETQLTNSEGEEDPAAPETDTEKRDIPRRTTQDTGWPQSEWGVDRTEQDLEDYYPEAHLPKPASNPRRKIPFVSLDSDSSSDDYRELIMDAVRLNMIPPDPNSPPDSGKRKARSTPAAEGPSTDAPSASSRGGRRGKKQGARKASTPPRRRTSEEPSEDAEASAPAAKKLKTTVVRKPFQRAVYDGPAEELPSETGAPSAQAKASEEETPSAHASPVRAEPRELSPPPTRTSDATILEPPEGDAAEGQRSHDIQKEGSSAPTEGSLGASSIGAETTHDKTPVVPEHPDPQQQQQEQQQKQQQKQTAAPSAPPKKPRMVVTKTTDTKTAEKQARLERAAGGDIIIAKTGASAPIIDRQLVLTDAVSQKLRVHRETRVQAGHSAGFALYKTNSGNSLGSLKGLIDKWNDADDEVTSIATSSGPAIGVAERKIEQAATALAKAKTATKVCFGTYTYPSPRDLGRTGNVRPESLINNFFLPKHAYLPSSPRVSTAIHSLRFSSNILCFCTQRAHKLRTGYFQSLLDGHHYLKRDFAKLIEEKESLKSKVSELTGKLTFRIPSRTIFPFGVTFASELPFYSNQCSTEPFFAEAKTKAQATGTELAKLKAEMAKMKEEHDAAMAKQKENFEAEIAKMEKEHETELEESAVQVNEHLIFAQKANRTLKLAERNLRRAKESFTLQAKRLKAMEAQEKGCIKFLKAMDKQLSGKFFLRIPTEVKFSPVLHSQFFPSVSTETFPDSDERAAEAIQQVRHQRATYTLKKYESMDPQWIMEDWLHSLRTRVSMLRRRGETLRGLMETTFAALWPDEPFPENLGVFTEKIEGVEDRLTEWRESAARVAADETLSWIISIYETINLDKISGCRVKSKWITDPELAERRTRKAYEIVSQSNIHEYAFSIDTPREEIEAARKLAEEAEAKRRRVEENRYKIAEDDPTRFRRRSGKDVAEDEVSEDQSSDEGSESEDSENTDEELEEDEGESSAENFDTEEEEPSDPVDEDILADPVPPAKNAKPTRPSGAKAAAPSGSKTAATSGSKTATPSGSKTATPSGSKTAARSGGTSTAPSANAPPSPSVPS</sequence>
<evidence type="ECO:0000256" key="2">
    <source>
        <dbReference type="SAM" id="MobiDB-lite"/>
    </source>
</evidence>
<dbReference type="Gramene" id="OE9A029866T1">
    <property type="protein sequence ID" value="OE9A029866C1"/>
    <property type="gene ID" value="OE9A029866"/>
</dbReference>
<protein>
    <submittedName>
        <fullName evidence="3">Uncharacterized protein</fullName>
    </submittedName>
</protein>
<feature type="compositionally biased region" description="Basic and acidic residues" evidence="2">
    <location>
        <begin position="567"/>
        <end position="580"/>
    </location>
</feature>
<dbReference type="EMBL" id="CACTIH010006129">
    <property type="protein sequence ID" value="CAA3004220.1"/>
    <property type="molecule type" value="Genomic_DNA"/>
</dbReference>
<keyword evidence="4" id="KW-1185">Reference proteome</keyword>
<comment type="caution">
    <text evidence="3">The sequence shown here is derived from an EMBL/GenBank/DDBJ whole genome shotgun (WGS) entry which is preliminary data.</text>
</comment>
<feature type="region of interest" description="Disordered" evidence="2">
    <location>
        <begin position="1223"/>
        <end position="1363"/>
    </location>
</feature>
<feature type="compositionally biased region" description="Acidic residues" evidence="2">
    <location>
        <begin position="1234"/>
        <end position="1288"/>
    </location>
</feature>
<keyword evidence="1" id="KW-0175">Coiled coil</keyword>
<evidence type="ECO:0000313" key="3">
    <source>
        <dbReference type="EMBL" id="CAA3004220.1"/>
    </source>
</evidence>
<feature type="compositionally biased region" description="Low complexity" evidence="2">
    <location>
        <begin position="582"/>
        <end position="596"/>
    </location>
</feature>